<keyword evidence="2" id="KW-1185">Reference proteome</keyword>
<protein>
    <submittedName>
        <fullName evidence="1">Uncharacterized protein</fullName>
    </submittedName>
</protein>
<dbReference type="InParanoid" id="A0A066W857"/>
<evidence type="ECO:0000313" key="1">
    <source>
        <dbReference type="EMBL" id="KDN49891.1"/>
    </source>
</evidence>
<comment type="caution">
    <text evidence="1">The sequence shown here is derived from an EMBL/GenBank/DDBJ whole genome shotgun (WGS) entry which is preliminary data.</text>
</comment>
<dbReference type="RefSeq" id="XP_013244405.1">
    <property type="nucleotide sequence ID" value="XM_013388951.1"/>
</dbReference>
<gene>
    <name evidence="1" type="ORF">K437DRAFT_255141</name>
</gene>
<dbReference type="EMBL" id="JMSN01000020">
    <property type="protein sequence ID" value="KDN49891.1"/>
    <property type="molecule type" value="Genomic_DNA"/>
</dbReference>
<sequence>MGVINGVGNNCRREFMQLEMERRELDSGASVLAAIGGHAVRSIDDNINLLATRDLGRLADVLGVRAAGHDADEATHYRRDIGLECATSTCDEFAKREAEEILAMHARGLGFFVEE</sequence>
<evidence type="ECO:0000313" key="2">
    <source>
        <dbReference type="Proteomes" id="UP000027361"/>
    </source>
</evidence>
<accession>A0A066W857</accession>
<reference evidence="1 2" key="1">
    <citation type="submission" date="2014-05" db="EMBL/GenBank/DDBJ databases">
        <title>Draft genome sequence of a rare smut relative, Tilletiaria anomala UBC 951.</title>
        <authorList>
            <consortium name="DOE Joint Genome Institute"/>
            <person name="Toome M."/>
            <person name="Kuo A."/>
            <person name="Henrissat B."/>
            <person name="Lipzen A."/>
            <person name="Tritt A."/>
            <person name="Yoshinaga Y."/>
            <person name="Zane M."/>
            <person name="Barry K."/>
            <person name="Grigoriev I.V."/>
            <person name="Spatafora J.W."/>
            <person name="Aimea M.C."/>
        </authorList>
    </citation>
    <scope>NUCLEOTIDE SEQUENCE [LARGE SCALE GENOMIC DNA]</scope>
    <source>
        <strain evidence="1 2">UBC 951</strain>
    </source>
</reference>
<dbReference type="AlphaFoldDB" id="A0A066W857"/>
<dbReference type="Proteomes" id="UP000027361">
    <property type="component" value="Unassembled WGS sequence"/>
</dbReference>
<organism evidence="1 2">
    <name type="scientific">Tilletiaria anomala (strain ATCC 24038 / CBS 436.72 / UBC 951)</name>
    <dbReference type="NCBI Taxonomy" id="1037660"/>
    <lineage>
        <taxon>Eukaryota</taxon>
        <taxon>Fungi</taxon>
        <taxon>Dikarya</taxon>
        <taxon>Basidiomycota</taxon>
        <taxon>Ustilaginomycotina</taxon>
        <taxon>Exobasidiomycetes</taxon>
        <taxon>Georgefischeriales</taxon>
        <taxon>Tilletiariaceae</taxon>
        <taxon>Tilletiaria</taxon>
    </lineage>
</organism>
<dbReference type="HOGENOM" id="CLU_169847_0_0_1"/>
<name>A0A066W857_TILAU</name>
<dbReference type="GeneID" id="25264074"/>
<proteinExistence type="predicted"/>